<evidence type="ECO:0000313" key="13">
    <source>
        <dbReference type="EMBL" id="ODQ71684.1"/>
    </source>
</evidence>
<evidence type="ECO:0000256" key="1">
    <source>
        <dbReference type="ARBA" id="ARBA00004305"/>
    </source>
</evidence>
<dbReference type="GO" id="GO:0005524">
    <property type="term" value="F:ATP binding"/>
    <property type="evidence" value="ECO:0007669"/>
    <property type="project" value="UniProtKB-KW"/>
</dbReference>
<evidence type="ECO:0000256" key="3">
    <source>
        <dbReference type="ARBA" id="ARBA00013161"/>
    </source>
</evidence>
<protein>
    <recommendedName>
        <fullName evidence="11">Tryptophan--tRNA ligase, mitochondrial</fullName>
        <ecNumber evidence="3">6.1.1.2</ecNumber>
    </recommendedName>
    <alternativeName>
        <fullName evidence="9">Tryptophanyl-tRNA synthetase</fullName>
    </alternativeName>
</protein>
<dbReference type="SUPFAM" id="SSF52374">
    <property type="entry name" value="Nucleotidylyl transferase"/>
    <property type="match status" value="1"/>
</dbReference>
<dbReference type="Pfam" id="PF00579">
    <property type="entry name" value="tRNA-synt_1b"/>
    <property type="match status" value="1"/>
</dbReference>
<dbReference type="GO" id="GO:0070183">
    <property type="term" value="P:mitochondrial tryptophanyl-tRNA aminoacylation"/>
    <property type="evidence" value="ECO:0007669"/>
    <property type="project" value="EnsemblFungi"/>
</dbReference>
<dbReference type="InterPro" id="IPR024109">
    <property type="entry name" value="Trp-tRNA-ligase_bac-type"/>
</dbReference>
<keyword evidence="5 12" id="KW-0547">Nucleotide-binding</keyword>
<dbReference type="InterPro" id="IPR002306">
    <property type="entry name" value="Trp-tRNA-ligase"/>
</dbReference>
<dbReference type="OrthoDB" id="15808at2759"/>
<keyword evidence="4 12" id="KW-0436">Ligase</keyword>
<comment type="catalytic activity">
    <reaction evidence="10">
        <text>tRNA(Trp) + L-tryptophan + ATP = L-tryptophyl-tRNA(Trp) + AMP + diphosphate + H(+)</text>
        <dbReference type="Rhea" id="RHEA:24080"/>
        <dbReference type="Rhea" id="RHEA-COMP:9671"/>
        <dbReference type="Rhea" id="RHEA-COMP:9705"/>
        <dbReference type="ChEBI" id="CHEBI:15378"/>
        <dbReference type="ChEBI" id="CHEBI:30616"/>
        <dbReference type="ChEBI" id="CHEBI:33019"/>
        <dbReference type="ChEBI" id="CHEBI:57912"/>
        <dbReference type="ChEBI" id="CHEBI:78442"/>
        <dbReference type="ChEBI" id="CHEBI:78535"/>
        <dbReference type="ChEBI" id="CHEBI:456215"/>
        <dbReference type="EC" id="6.1.1.2"/>
    </reaction>
</comment>
<dbReference type="Gene3D" id="1.10.240.10">
    <property type="entry name" value="Tyrosyl-Transfer RNA Synthetase"/>
    <property type="match status" value="1"/>
</dbReference>
<sequence>MFRILIVNKGSAMIPQFAPKRLIRRQYLPQTHYILRGQIRFKGSTVFSGMQPTGVAHLGNYLGALRAWGQLSASTPQQFDNTIFSIVDMHALTVPPPPDRLREYKRTAAALIIASGVDPEKCILYVQSEVSGHAELCWILSCFSDFGYLNRMTQWKSKMNLTENSSVTDDAAVQNLRLGLFAYPVLQAADILLYKATHVPVGEDQIQHLELTRHIGKRFNSAYDTKVFPLPDVLLTRTPRVMSLRDPKKKMSKSDPAEQSRIMINDPPELIRYKIKRAITDGDKSVTYDSVNRPGVANLIDMVAGLQNRTPEDVAEDVKGFCGHAELKEFVADVITKELQSVRENFERLSSDPEYLDRLLRSGAERAGEIAQATLKEVKTTVGIY</sequence>
<dbReference type="FunFam" id="3.40.50.620:FF:000082">
    <property type="entry name" value="MSW1p Mitochondrial tryptophanyl-tRNA synthetase"/>
    <property type="match status" value="1"/>
</dbReference>
<keyword evidence="14" id="KW-1185">Reference proteome</keyword>
<evidence type="ECO:0000313" key="14">
    <source>
        <dbReference type="Proteomes" id="UP000094385"/>
    </source>
</evidence>
<evidence type="ECO:0000256" key="8">
    <source>
        <dbReference type="ARBA" id="ARBA00023146"/>
    </source>
</evidence>
<evidence type="ECO:0000256" key="7">
    <source>
        <dbReference type="ARBA" id="ARBA00022917"/>
    </source>
</evidence>
<evidence type="ECO:0000256" key="5">
    <source>
        <dbReference type="ARBA" id="ARBA00022741"/>
    </source>
</evidence>
<name>A0A1E3Q2F8_LIPST</name>
<gene>
    <name evidence="13" type="ORF">LIPSTDRAFT_73409</name>
</gene>
<dbReference type="HAMAP" id="MF_00140_B">
    <property type="entry name" value="Trp_tRNA_synth_B"/>
    <property type="match status" value="1"/>
</dbReference>
<evidence type="ECO:0000256" key="2">
    <source>
        <dbReference type="ARBA" id="ARBA00005594"/>
    </source>
</evidence>
<evidence type="ECO:0000256" key="10">
    <source>
        <dbReference type="ARBA" id="ARBA00049929"/>
    </source>
</evidence>
<dbReference type="PRINTS" id="PR01039">
    <property type="entry name" value="TRNASYNTHTRP"/>
</dbReference>
<dbReference type="NCBIfam" id="TIGR00233">
    <property type="entry name" value="trpS"/>
    <property type="match status" value="1"/>
</dbReference>
<dbReference type="EC" id="6.1.1.2" evidence="3"/>
<dbReference type="PANTHER" id="PTHR43766">
    <property type="entry name" value="TRYPTOPHAN--TRNA LIGASE, MITOCHONDRIAL"/>
    <property type="match status" value="1"/>
</dbReference>
<dbReference type="InterPro" id="IPR002305">
    <property type="entry name" value="aa-tRNA-synth_Ic"/>
</dbReference>
<accession>A0A1E3Q2F8</accession>
<evidence type="ECO:0000256" key="11">
    <source>
        <dbReference type="ARBA" id="ARBA00069760"/>
    </source>
</evidence>
<dbReference type="GO" id="GO:0004830">
    <property type="term" value="F:tryptophan-tRNA ligase activity"/>
    <property type="evidence" value="ECO:0007669"/>
    <property type="project" value="UniProtKB-EC"/>
</dbReference>
<dbReference type="STRING" id="675824.A0A1E3Q2F8"/>
<dbReference type="EMBL" id="KV454297">
    <property type="protein sequence ID" value="ODQ71684.1"/>
    <property type="molecule type" value="Genomic_DNA"/>
</dbReference>
<dbReference type="Proteomes" id="UP000094385">
    <property type="component" value="Unassembled WGS sequence"/>
</dbReference>
<evidence type="ECO:0000256" key="12">
    <source>
        <dbReference type="RuleBase" id="RU363036"/>
    </source>
</evidence>
<dbReference type="CDD" id="cd00806">
    <property type="entry name" value="TrpRS_core"/>
    <property type="match status" value="1"/>
</dbReference>
<evidence type="ECO:0000256" key="9">
    <source>
        <dbReference type="ARBA" id="ARBA00030268"/>
    </source>
</evidence>
<dbReference type="GO" id="GO:0005759">
    <property type="term" value="C:mitochondrial matrix"/>
    <property type="evidence" value="ECO:0007669"/>
    <property type="project" value="UniProtKB-SubCell"/>
</dbReference>
<evidence type="ECO:0000256" key="6">
    <source>
        <dbReference type="ARBA" id="ARBA00022840"/>
    </source>
</evidence>
<organism evidence="13 14">
    <name type="scientific">Lipomyces starkeyi NRRL Y-11557</name>
    <dbReference type="NCBI Taxonomy" id="675824"/>
    <lineage>
        <taxon>Eukaryota</taxon>
        <taxon>Fungi</taxon>
        <taxon>Dikarya</taxon>
        <taxon>Ascomycota</taxon>
        <taxon>Saccharomycotina</taxon>
        <taxon>Lipomycetes</taxon>
        <taxon>Lipomycetales</taxon>
        <taxon>Lipomycetaceae</taxon>
        <taxon>Lipomyces</taxon>
    </lineage>
</organism>
<dbReference type="InterPro" id="IPR014729">
    <property type="entry name" value="Rossmann-like_a/b/a_fold"/>
</dbReference>
<dbReference type="FunFam" id="1.10.240.10:FF:000002">
    <property type="entry name" value="Tryptophan--tRNA ligase"/>
    <property type="match status" value="1"/>
</dbReference>
<evidence type="ECO:0000256" key="4">
    <source>
        <dbReference type="ARBA" id="ARBA00022598"/>
    </source>
</evidence>
<comment type="similarity">
    <text evidence="2 12">Belongs to the class-I aminoacyl-tRNA synthetase family.</text>
</comment>
<comment type="subcellular location">
    <subcellularLocation>
        <location evidence="1">Mitochondrion matrix</location>
    </subcellularLocation>
</comment>
<keyword evidence="7 12" id="KW-0648">Protein biosynthesis</keyword>
<dbReference type="AlphaFoldDB" id="A0A1E3Q2F8"/>
<keyword evidence="8 12" id="KW-0030">Aminoacyl-tRNA synthetase</keyword>
<keyword evidence="6 12" id="KW-0067">ATP-binding</keyword>
<reference evidence="13 14" key="1">
    <citation type="journal article" date="2016" name="Proc. Natl. Acad. Sci. U.S.A.">
        <title>Comparative genomics of biotechnologically important yeasts.</title>
        <authorList>
            <person name="Riley R."/>
            <person name="Haridas S."/>
            <person name="Wolfe K.H."/>
            <person name="Lopes M.R."/>
            <person name="Hittinger C.T."/>
            <person name="Goeker M."/>
            <person name="Salamov A.A."/>
            <person name="Wisecaver J.H."/>
            <person name="Long T.M."/>
            <person name="Calvey C.H."/>
            <person name="Aerts A.L."/>
            <person name="Barry K.W."/>
            <person name="Choi C."/>
            <person name="Clum A."/>
            <person name="Coughlan A.Y."/>
            <person name="Deshpande S."/>
            <person name="Douglass A.P."/>
            <person name="Hanson S.J."/>
            <person name="Klenk H.-P."/>
            <person name="LaButti K.M."/>
            <person name="Lapidus A."/>
            <person name="Lindquist E.A."/>
            <person name="Lipzen A.M."/>
            <person name="Meier-Kolthoff J.P."/>
            <person name="Ohm R.A."/>
            <person name="Otillar R.P."/>
            <person name="Pangilinan J.L."/>
            <person name="Peng Y."/>
            <person name="Rokas A."/>
            <person name="Rosa C.A."/>
            <person name="Scheuner C."/>
            <person name="Sibirny A.A."/>
            <person name="Slot J.C."/>
            <person name="Stielow J.B."/>
            <person name="Sun H."/>
            <person name="Kurtzman C.P."/>
            <person name="Blackwell M."/>
            <person name="Grigoriev I.V."/>
            <person name="Jeffries T.W."/>
        </authorList>
    </citation>
    <scope>NUCLEOTIDE SEQUENCE [LARGE SCALE GENOMIC DNA]</scope>
    <source>
        <strain evidence="13 14">NRRL Y-11557</strain>
    </source>
</reference>
<dbReference type="PANTHER" id="PTHR43766:SF1">
    <property type="entry name" value="TRYPTOPHAN--TRNA LIGASE, MITOCHONDRIAL"/>
    <property type="match status" value="1"/>
</dbReference>
<proteinExistence type="inferred from homology"/>
<dbReference type="Gene3D" id="3.40.50.620">
    <property type="entry name" value="HUPs"/>
    <property type="match status" value="1"/>
</dbReference>
<dbReference type="InterPro" id="IPR050203">
    <property type="entry name" value="Trp-tRNA_synthetase"/>
</dbReference>